<proteinExistence type="predicted"/>
<dbReference type="Proteomes" id="UP000302168">
    <property type="component" value="Segment"/>
</dbReference>
<evidence type="ECO:0000313" key="2">
    <source>
        <dbReference type="Proteomes" id="UP000302168"/>
    </source>
</evidence>
<dbReference type="EMBL" id="MK796244">
    <property type="protein sequence ID" value="QCQ57641.1"/>
    <property type="molecule type" value="Genomic_DNA"/>
</dbReference>
<sequence>MNNVMAFILDGSLPQGMNSLGFYVTQSHIEEVGEGLKLYRDFDMCYYNEGGVTVDNIGNVEDPDCTPWLDCHDVKHDLKFTMRGVEVVFGDGLELPDGYEVYWISIQPEQEVKVAYAIRHKTDCPQGKWFIPES</sequence>
<reference evidence="1 2" key="1">
    <citation type="submission" date="2019-04" db="EMBL/GenBank/DDBJ databases">
        <authorList>
            <person name="Gallagher L."/>
            <person name="Broussard G."/>
        </authorList>
    </citation>
    <scope>NUCLEOTIDE SEQUENCE [LARGE SCALE GENOMIC DNA]</scope>
</reference>
<accession>A0A4P8MUK1</accession>
<evidence type="ECO:0000313" key="1">
    <source>
        <dbReference type="EMBL" id="QCQ57641.1"/>
    </source>
</evidence>
<name>A0A4P8MUK1_9CAUD</name>
<keyword evidence="2" id="KW-1185">Reference proteome</keyword>
<organism evidence="1 2">
    <name type="scientific">Vibrio phage Achelous</name>
    <dbReference type="NCBI Taxonomy" id="2576872"/>
    <lineage>
        <taxon>Viruses</taxon>
        <taxon>Duplodnaviria</taxon>
        <taxon>Heunggongvirae</taxon>
        <taxon>Uroviricota</taxon>
        <taxon>Caudoviricetes</taxon>
        <taxon>Demerecviridae</taxon>
        <taxon>Ermolyevavirinae</taxon>
        <taxon>Thalassavirus</taxon>
        <taxon>Thalassavirus achelous</taxon>
    </lineage>
</organism>
<gene>
    <name evidence="1" type="ORF">ACHELOUS_44</name>
</gene>
<protein>
    <submittedName>
        <fullName evidence="1">Uncharacterized protein</fullName>
    </submittedName>
</protein>